<gene>
    <name evidence="1" type="ORF">EJB05_26882</name>
</gene>
<evidence type="ECO:0000313" key="1">
    <source>
        <dbReference type="EMBL" id="TVU24445.1"/>
    </source>
</evidence>
<proteinExistence type="predicted"/>
<keyword evidence="2" id="KW-1185">Reference proteome</keyword>
<sequence length="249" mass="27455">MVLQDNELVNEITLVGPDYWYQGRLPLPAASEDRVEGSINSAVLSHPKVTCSSTMAPNVPPSSWRPWSDLPLELAYLVLRRLPAHVDRIRVTTRAAAGEGPLPPPPPLLALPDGTVYSLPLDEPFRFACSAGYTDACENWLVVSGDGDDKGRRRRRQGHRLEGPLLQRHVDASSSVPLPLWPPARQTQGRKASILHEQTKVLLAAPCRGDRQVSGEHPDRGVPARVLLVRYDLVSGVDDLSRPGYFKFL</sequence>
<dbReference type="PANTHER" id="PTHR33110:SF111">
    <property type="entry name" value="DUF295 DOMAIN-CONTAINING PROTEIN"/>
    <property type="match status" value="1"/>
</dbReference>
<reference evidence="1 2" key="1">
    <citation type="journal article" date="2019" name="Sci. Rep.">
        <title>A high-quality genome of Eragrostis curvula grass provides insights into Poaceae evolution and supports new strategies to enhance forage quality.</title>
        <authorList>
            <person name="Carballo J."/>
            <person name="Santos B.A.C.M."/>
            <person name="Zappacosta D."/>
            <person name="Garbus I."/>
            <person name="Selva J.P."/>
            <person name="Gallo C.A."/>
            <person name="Diaz A."/>
            <person name="Albertini E."/>
            <person name="Caccamo M."/>
            <person name="Echenique V."/>
        </authorList>
    </citation>
    <scope>NUCLEOTIDE SEQUENCE [LARGE SCALE GENOMIC DNA]</scope>
    <source>
        <strain evidence="2">cv. Victoria</strain>
        <tissue evidence="1">Leaf</tissue>
    </source>
</reference>
<comment type="caution">
    <text evidence="1">The sequence shown here is derived from an EMBL/GenBank/DDBJ whole genome shotgun (WGS) entry which is preliminary data.</text>
</comment>
<evidence type="ECO:0000313" key="2">
    <source>
        <dbReference type="Proteomes" id="UP000324897"/>
    </source>
</evidence>
<feature type="non-terminal residue" evidence="1">
    <location>
        <position position="1"/>
    </location>
</feature>
<protein>
    <recommendedName>
        <fullName evidence="3">F-box domain-containing protein</fullName>
    </recommendedName>
</protein>
<accession>A0A5J9ULX1</accession>
<dbReference type="EMBL" id="RWGY01000013">
    <property type="protein sequence ID" value="TVU24445.1"/>
    <property type="molecule type" value="Genomic_DNA"/>
</dbReference>
<organism evidence="1 2">
    <name type="scientific">Eragrostis curvula</name>
    <name type="common">weeping love grass</name>
    <dbReference type="NCBI Taxonomy" id="38414"/>
    <lineage>
        <taxon>Eukaryota</taxon>
        <taxon>Viridiplantae</taxon>
        <taxon>Streptophyta</taxon>
        <taxon>Embryophyta</taxon>
        <taxon>Tracheophyta</taxon>
        <taxon>Spermatophyta</taxon>
        <taxon>Magnoliopsida</taxon>
        <taxon>Liliopsida</taxon>
        <taxon>Poales</taxon>
        <taxon>Poaceae</taxon>
        <taxon>PACMAD clade</taxon>
        <taxon>Chloridoideae</taxon>
        <taxon>Eragrostideae</taxon>
        <taxon>Eragrostidinae</taxon>
        <taxon>Eragrostis</taxon>
    </lineage>
</organism>
<dbReference type="AlphaFoldDB" id="A0A5J9ULX1"/>
<dbReference type="Proteomes" id="UP000324897">
    <property type="component" value="Chromosome 2"/>
</dbReference>
<name>A0A5J9ULX1_9POAL</name>
<dbReference type="Gramene" id="TVU24445">
    <property type="protein sequence ID" value="TVU24445"/>
    <property type="gene ID" value="EJB05_26882"/>
</dbReference>
<evidence type="ECO:0008006" key="3">
    <source>
        <dbReference type="Google" id="ProtNLM"/>
    </source>
</evidence>
<dbReference type="PANTHER" id="PTHR33110">
    <property type="entry name" value="F-BOX/KELCH-REPEAT PROTEIN-RELATED"/>
    <property type="match status" value="1"/>
</dbReference>